<dbReference type="InterPro" id="IPR002763">
    <property type="entry name" value="DUF72"/>
</dbReference>
<dbReference type="Gene3D" id="3.20.20.410">
    <property type="entry name" value="Protein of unknown function UPF0759"/>
    <property type="match status" value="1"/>
</dbReference>
<evidence type="ECO:0008006" key="4">
    <source>
        <dbReference type="Google" id="ProtNLM"/>
    </source>
</evidence>
<accession>A0A348B5K0</accession>
<dbReference type="EMBL" id="BMQS01000006">
    <property type="protein sequence ID" value="GGT93009.1"/>
    <property type="molecule type" value="Genomic_DNA"/>
</dbReference>
<dbReference type="GeneID" id="38667317"/>
<dbReference type="AlphaFoldDB" id="A0A348B5K0"/>
<evidence type="ECO:0000313" key="3">
    <source>
        <dbReference type="Proteomes" id="UP000276741"/>
    </source>
</evidence>
<gene>
    <name evidence="2" type="ORF">GCM10007116_08550</name>
    <name evidence="1" type="ORF">HS1genome_1841</name>
</gene>
<organism evidence="1 3">
    <name type="scientific">Sulfodiicoccus acidiphilus</name>
    <dbReference type="NCBI Taxonomy" id="1670455"/>
    <lineage>
        <taxon>Archaea</taxon>
        <taxon>Thermoproteota</taxon>
        <taxon>Thermoprotei</taxon>
        <taxon>Sulfolobales</taxon>
        <taxon>Sulfolobaceae</taxon>
        <taxon>Sulfodiicoccus</taxon>
    </lineage>
</organism>
<dbReference type="SUPFAM" id="SSF117396">
    <property type="entry name" value="TM1631-like"/>
    <property type="match status" value="1"/>
</dbReference>
<proteinExistence type="predicted"/>
<keyword evidence="3" id="KW-1185">Reference proteome</keyword>
<dbReference type="Pfam" id="PF01904">
    <property type="entry name" value="DUF72"/>
    <property type="match status" value="1"/>
</dbReference>
<reference evidence="3" key="2">
    <citation type="submission" date="2018-04" db="EMBL/GenBank/DDBJ databases">
        <title>Complete genome sequence of Sulfodiicoccus acidiphilus strain HS-1.</title>
        <authorList>
            <person name="Sakai H.D."/>
            <person name="Kurosawa N."/>
        </authorList>
    </citation>
    <scope>NUCLEOTIDE SEQUENCE [LARGE SCALE GENOMIC DNA]</scope>
    <source>
        <strain evidence="3">HS-1</strain>
    </source>
</reference>
<evidence type="ECO:0000313" key="2">
    <source>
        <dbReference type="EMBL" id="GGT93009.1"/>
    </source>
</evidence>
<reference evidence="1" key="3">
    <citation type="journal article" date="2019" name="BMC Res. Notes">
        <title>Complete genome sequence of the Sulfodiicoccus acidiphilus strain HS-1T, the first crenarchaeon that lacks polB3, isolated from an acidic hot spring in Ohwaku-dani, Hakone, Japan.</title>
        <authorList>
            <person name="Sakai H.D."/>
            <person name="Kurosawa N."/>
        </authorList>
    </citation>
    <scope>NUCLEOTIDE SEQUENCE</scope>
    <source>
        <strain evidence="1">HS-1</strain>
    </source>
</reference>
<dbReference type="KEGG" id="sacd:HS1genome_1841"/>
<dbReference type="Proteomes" id="UP000276741">
    <property type="component" value="Chromosome"/>
</dbReference>
<dbReference type="EMBL" id="AP018553">
    <property type="protein sequence ID" value="BBD73452.1"/>
    <property type="molecule type" value="Genomic_DNA"/>
</dbReference>
<sequence length="227" mass="26812">MGVDVMEVQQTFYDLVSESTATRMRREFPFEFTVKASQVITHEITSPTYRRTKKFVGRPENYGRFKVNRDTERALEYTLKVAKVLNASVVVFQTPPSFHPTEENLRSMKEFSTLLDRSFLYAWEHRGEGWSDELVSRVLSETGFLHAVDPFRRRSLSSLKYYRLHGIGDKEVNYRYRYTEQDFEVLVNALGEDLNYVMFNNVHMIRNALEFKEYLERRHKGSPPVRA</sequence>
<dbReference type="PANTHER" id="PTHR30348:SF4">
    <property type="entry name" value="DUF72 DOMAIN-CONTAINING PROTEIN"/>
    <property type="match status" value="1"/>
</dbReference>
<dbReference type="InterPro" id="IPR036520">
    <property type="entry name" value="UPF0759_sf"/>
</dbReference>
<protein>
    <recommendedName>
        <fullName evidence="4">DUF72 domain-containing protein</fullName>
    </recommendedName>
</protein>
<reference evidence="2" key="4">
    <citation type="submission" date="2020-09" db="EMBL/GenBank/DDBJ databases">
        <authorList>
            <person name="Sun Q."/>
            <person name="Ohkuma M."/>
        </authorList>
    </citation>
    <scope>NUCLEOTIDE SEQUENCE</scope>
    <source>
        <strain evidence="2">JCM 31740</strain>
    </source>
</reference>
<reference evidence="2" key="1">
    <citation type="journal article" date="2014" name="Int. J. Syst. Evol. Microbiol.">
        <title>Complete genome sequence of Corynebacterium casei LMG S-19264T (=DSM 44701T), isolated from a smear-ripened cheese.</title>
        <authorList>
            <consortium name="US DOE Joint Genome Institute (JGI-PGF)"/>
            <person name="Walter F."/>
            <person name="Albersmeier A."/>
            <person name="Kalinowski J."/>
            <person name="Ruckert C."/>
        </authorList>
    </citation>
    <scope>NUCLEOTIDE SEQUENCE</scope>
    <source>
        <strain evidence="2">JCM 31740</strain>
    </source>
</reference>
<dbReference type="Proteomes" id="UP000616143">
    <property type="component" value="Unassembled WGS sequence"/>
</dbReference>
<name>A0A348B5K0_9CREN</name>
<evidence type="ECO:0000313" key="1">
    <source>
        <dbReference type="EMBL" id="BBD73452.1"/>
    </source>
</evidence>
<dbReference type="PANTHER" id="PTHR30348">
    <property type="entry name" value="UNCHARACTERIZED PROTEIN YECE"/>
    <property type="match status" value="1"/>
</dbReference>
<dbReference type="RefSeq" id="WP_229768151.1">
    <property type="nucleotide sequence ID" value="NZ_AP018553.1"/>
</dbReference>